<dbReference type="eggNOG" id="ENOG502RXGP">
    <property type="taxonomic scope" value="Eukaryota"/>
</dbReference>
<protein>
    <submittedName>
        <fullName evidence="2">PH domain protein</fullName>
    </submittedName>
</protein>
<proteinExistence type="predicted"/>
<dbReference type="Proteomes" id="UP000019763">
    <property type="component" value="Unassembled WGS sequence"/>
</dbReference>
<organism evidence="2 3">
    <name type="scientific">Gregarina niphandrodes</name>
    <name type="common">Septate eugregarine</name>
    <dbReference type="NCBI Taxonomy" id="110365"/>
    <lineage>
        <taxon>Eukaryota</taxon>
        <taxon>Sar</taxon>
        <taxon>Alveolata</taxon>
        <taxon>Apicomplexa</taxon>
        <taxon>Conoidasida</taxon>
        <taxon>Gregarinasina</taxon>
        <taxon>Eugregarinorida</taxon>
        <taxon>Gregarinidae</taxon>
        <taxon>Gregarina</taxon>
    </lineage>
</organism>
<dbReference type="SMART" id="SM00233">
    <property type="entry name" value="PH"/>
    <property type="match status" value="1"/>
</dbReference>
<dbReference type="PANTHER" id="PTHR14336:SF8">
    <property type="entry name" value="PROTEIN OPY1"/>
    <property type="match status" value="1"/>
</dbReference>
<dbReference type="OrthoDB" id="185175at2759"/>
<dbReference type="EMBL" id="AFNH02000853">
    <property type="protein sequence ID" value="EZG55329.1"/>
    <property type="molecule type" value="Genomic_DNA"/>
</dbReference>
<dbReference type="GeneID" id="22914045"/>
<dbReference type="AlphaFoldDB" id="A0A023B366"/>
<dbReference type="InterPro" id="IPR001849">
    <property type="entry name" value="PH_domain"/>
</dbReference>
<evidence type="ECO:0000259" key="1">
    <source>
        <dbReference type="PROSITE" id="PS50003"/>
    </source>
</evidence>
<feature type="domain" description="PH" evidence="1">
    <location>
        <begin position="14"/>
        <end position="112"/>
    </location>
</feature>
<keyword evidence="3" id="KW-1185">Reference proteome</keyword>
<dbReference type="Pfam" id="PF00169">
    <property type="entry name" value="PH"/>
    <property type="match status" value="1"/>
</dbReference>
<dbReference type="SUPFAM" id="SSF50729">
    <property type="entry name" value="PH domain-like"/>
    <property type="match status" value="1"/>
</dbReference>
<reference evidence="2" key="1">
    <citation type="submission" date="2013-12" db="EMBL/GenBank/DDBJ databases">
        <authorList>
            <person name="Omoto C.K."/>
            <person name="Sibley D."/>
            <person name="Venepally P."/>
            <person name="Hadjithomas M."/>
            <person name="Karamycheva S."/>
            <person name="Brunk B."/>
            <person name="Roos D."/>
            <person name="Caler E."/>
            <person name="Lorenzi H."/>
        </authorList>
    </citation>
    <scope>NUCLEOTIDE SEQUENCE</scope>
</reference>
<evidence type="ECO:0000313" key="2">
    <source>
        <dbReference type="EMBL" id="EZG55329.1"/>
    </source>
</evidence>
<dbReference type="OMA" id="YIRTWRR"/>
<dbReference type="InterPro" id="IPR051707">
    <property type="entry name" value="PI-Interact_SigTrans_Reg"/>
</dbReference>
<dbReference type="PANTHER" id="PTHR14336">
    <property type="entry name" value="TANDEM PH DOMAIN CONTAINING PROTEIN"/>
    <property type="match status" value="1"/>
</dbReference>
<dbReference type="RefSeq" id="XP_011131624.1">
    <property type="nucleotide sequence ID" value="XM_011133322.1"/>
</dbReference>
<name>A0A023B366_GRENI</name>
<dbReference type="Gene3D" id="2.30.29.30">
    <property type="entry name" value="Pleckstrin-homology domain (PH domain)/Phosphotyrosine-binding domain (PTB)"/>
    <property type="match status" value="1"/>
</dbReference>
<dbReference type="PROSITE" id="PS50003">
    <property type="entry name" value="PH_DOMAIN"/>
    <property type="match status" value="1"/>
</dbReference>
<sequence length="127" mass="14315">MSDHTASLEDSASNIIKQGWLLKQSRYIQDWRRRWIVLTDKSIDSYKNPAAVISNQPTESLPLSQCSTVKSVEGLTYKHAFRVDTPERVFLLVGASVAEKEAWIGAIGKQMIHTGLSNVYTEEDVVY</sequence>
<comment type="caution">
    <text evidence="2">The sequence shown here is derived from an EMBL/GenBank/DDBJ whole genome shotgun (WGS) entry which is preliminary data.</text>
</comment>
<dbReference type="FunFam" id="2.30.29.30:FF:000286">
    <property type="entry name" value="PH-protein kinase domain containing protein"/>
    <property type="match status" value="1"/>
</dbReference>
<dbReference type="InterPro" id="IPR011993">
    <property type="entry name" value="PH-like_dom_sf"/>
</dbReference>
<accession>A0A023B366</accession>
<evidence type="ECO:0000313" key="3">
    <source>
        <dbReference type="Proteomes" id="UP000019763"/>
    </source>
</evidence>
<dbReference type="VEuPathDB" id="CryptoDB:GNI_114380"/>
<gene>
    <name evidence="2" type="ORF">GNI_114380</name>
</gene>